<dbReference type="EMBL" id="BMAW01090383">
    <property type="protein sequence ID" value="GFS44519.1"/>
    <property type="molecule type" value="Genomic_DNA"/>
</dbReference>
<dbReference type="OrthoDB" id="10562182at2759"/>
<reference evidence="1" key="1">
    <citation type="submission" date="2020-08" db="EMBL/GenBank/DDBJ databases">
        <title>Multicomponent nature underlies the extraordinary mechanical properties of spider dragline silk.</title>
        <authorList>
            <person name="Kono N."/>
            <person name="Nakamura H."/>
            <person name="Mori M."/>
            <person name="Yoshida Y."/>
            <person name="Ohtoshi R."/>
            <person name="Malay A.D."/>
            <person name="Moran D.A.P."/>
            <person name="Tomita M."/>
            <person name="Numata K."/>
            <person name="Arakawa K."/>
        </authorList>
    </citation>
    <scope>NUCLEOTIDE SEQUENCE</scope>
</reference>
<accession>A0A8X6JY61</accession>
<dbReference type="Proteomes" id="UP000887013">
    <property type="component" value="Unassembled WGS sequence"/>
</dbReference>
<dbReference type="AlphaFoldDB" id="A0A8X6JY61"/>
<sequence length="101" mass="11126">MKLKTTDFLLKILKDAAVSSVLGCTEVLQLSSLFESSLPAYNGEMNAAALGTSLQVFDKDEINVFLVFHAYLDQMFSSGNCGLREMVPTSRNPYPVFRIGL</sequence>
<proteinExistence type="predicted"/>
<organism evidence="1 2">
    <name type="scientific">Nephila pilipes</name>
    <name type="common">Giant wood spider</name>
    <name type="synonym">Nephila maculata</name>
    <dbReference type="NCBI Taxonomy" id="299642"/>
    <lineage>
        <taxon>Eukaryota</taxon>
        <taxon>Metazoa</taxon>
        <taxon>Ecdysozoa</taxon>
        <taxon>Arthropoda</taxon>
        <taxon>Chelicerata</taxon>
        <taxon>Arachnida</taxon>
        <taxon>Araneae</taxon>
        <taxon>Araneomorphae</taxon>
        <taxon>Entelegynae</taxon>
        <taxon>Araneoidea</taxon>
        <taxon>Nephilidae</taxon>
        <taxon>Nephila</taxon>
    </lineage>
</organism>
<comment type="caution">
    <text evidence="1">The sequence shown here is derived from an EMBL/GenBank/DDBJ whole genome shotgun (WGS) entry which is preliminary data.</text>
</comment>
<name>A0A8X6JY61_NEPPI</name>
<gene>
    <name evidence="1" type="ORF">NPIL_167551</name>
</gene>
<keyword evidence="2" id="KW-1185">Reference proteome</keyword>
<protein>
    <submittedName>
        <fullName evidence="1">Uncharacterized protein</fullName>
    </submittedName>
</protein>
<evidence type="ECO:0000313" key="1">
    <source>
        <dbReference type="EMBL" id="GFS44519.1"/>
    </source>
</evidence>
<evidence type="ECO:0000313" key="2">
    <source>
        <dbReference type="Proteomes" id="UP000887013"/>
    </source>
</evidence>